<gene>
    <name evidence="9" type="ORF">METZ01_LOCUS223748</name>
</gene>
<evidence type="ECO:0000259" key="8">
    <source>
        <dbReference type="Pfam" id="PF02823"/>
    </source>
</evidence>
<name>A0A382G8F3_9ZZZZ</name>
<dbReference type="EMBL" id="UINC01053859">
    <property type="protein sequence ID" value="SVB70894.1"/>
    <property type="molecule type" value="Genomic_DNA"/>
</dbReference>
<dbReference type="InterPro" id="IPR020546">
    <property type="entry name" value="ATP_synth_F1_dsu/esu_N"/>
</dbReference>
<evidence type="ECO:0000256" key="3">
    <source>
        <dbReference type="ARBA" id="ARBA00022448"/>
    </source>
</evidence>
<evidence type="ECO:0000256" key="7">
    <source>
        <dbReference type="ARBA" id="ARBA00023310"/>
    </source>
</evidence>
<comment type="similarity">
    <text evidence="2">Belongs to the ATPase epsilon chain family.</text>
</comment>
<accession>A0A382G8F3</accession>
<keyword evidence="4" id="KW-0406">Ion transport</keyword>
<evidence type="ECO:0000256" key="6">
    <source>
        <dbReference type="ARBA" id="ARBA00023196"/>
    </source>
</evidence>
<feature type="non-terminal residue" evidence="9">
    <location>
        <position position="83"/>
    </location>
</feature>
<dbReference type="GO" id="GO:0045259">
    <property type="term" value="C:proton-transporting ATP synthase complex"/>
    <property type="evidence" value="ECO:0007669"/>
    <property type="project" value="UniProtKB-KW"/>
</dbReference>
<dbReference type="Gene3D" id="2.60.15.10">
    <property type="entry name" value="F0F1 ATP synthase delta/epsilon subunit, N-terminal"/>
    <property type="match status" value="1"/>
</dbReference>
<dbReference type="InterPro" id="IPR036771">
    <property type="entry name" value="ATPsynth_dsu/esu_N"/>
</dbReference>
<comment type="subcellular location">
    <subcellularLocation>
        <location evidence="1">Membrane</location>
        <topology evidence="1">Peripheral membrane protein</topology>
    </subcellularLocation>
</comment>
<dbReference type="Pfam" id="PF02823">
    <property type="entry name" value="ATP-synt_DE_N"/>
    <property type="match status" value="1"/>
</dbReference>
<evidence type="ECO:0000256" key="2">
    <source>
        <dbReference type="ARBA" id="ARBA00005712"/>
    </source>
</evidence>
<dbReference type="CDD" id="cd12152">
    <property type="entry name" value="F1-ATPase_delta"/>
    <property type="match status" value="1"/>
</dbReference>
<feature type="domain" description="ATP synthase F1 complex delta/epsilon subunit N-terminal" evidence="8">
    <location>
        <begin position="9"/>
        <end position="83"/>
    </location>
</feature>
<dbReference type="GO" id="GO:0046933">
    <property type="term" value="F:proton-transporting ATP synthase activity, rotational mechanism"/>
    <property type="evidence" value="ECO:0007669"/>
    <property type="project" value="InterPro"/>
</dbReference>
<dbReference type="PANTHER" id="PTHR13822:SF10">
    <property type="entry name" value="ATP SYNTHASE EPSILON CHAIN, CHLOROPLASTIC"/>
    <property type="match status" value="1"/>
</dbReference>
<sequence>MSSLGGRDFSLVVVTPARQVFEGDVRSLQAPGTDGDFEVLVGHIPMLTSLRPGIVTVGDAGGRSSYSVSGGFVEVMRRKATVL</sequence>
<dbReference type="PANTHER" id="PTHR13822">
    <property type="entry name" value="ATP SYNTHASE DELTA/EPSILON CHAIN"/>
    <property type="match status" value="1"/>
</dbReference>
<evidence type="ECO:0000256" key="5">
    <source>
        <dbReference type="ARBA" id="ARBA00023136"/>
    </source>
</evidence>
<evidence type="ECO:0000313" key="9">
    <source>
        <dbReference type="EMBL" id="SVB70894.1"/>
    </source>
</evidence>
<organism evidence="9">
    <name type="scientific">marine metagenome</name>
    <dbReference type="NCBI Taxonomy" id="408172"/>
    <lineage>
        <taxon>unclassified sequences</taxon>
        <taxon>metagenomes</taxon>
        <taxon>ecological metagenomes</taxon>
    </lineage>
</organism>
<dbReference type="AlphaFoldDB" id="A0A382G8F3"/>
<evidence type="ECO:0000256" key="4">
    <source>
        <dbReference type="ARBA" id="ARBA00023065"/>
    </source>
</evidence>
<evidence type="ECO:0000256" key="1">
    <source>
        <dbReference type="ARBA" id="ARBA00004170"/>
    </source>
</evidence>
<keyword evidence="7" id="KW-0066">ATP synthesis</keyword>
<protein>
    <recommendedName>
        <fullName evidence="8">ATP synthase F1 complex delta/epsilon subunit N-terminal domain-containing protein</fullName>
    </recommendedName>
</protein>
<dbReference type="InterPro" id="IPR001469">
    <property type="entry name" value="ATP_synth_F1_dsu/esu"/>
</dbReference>
<reference evidence="9" key="1">
    <citation type="submission" date="2018-05" db="EMBL/GenBank/DDBJ databases">
        <authorList>
            <person name="Lanie J.A."/>
            <person name="Ng W.-L."/>
            <person name="Kazmierczak K.M."/>
            <person name="Andrzejewski T.M."/>
            <person name="Davidsen T.M."/>
            <person name="Wayne K.J."/>
            <person name="Tettelin H."/>
            <person name="Glass J.I."/>
            <person name="Rusch D."/>
            <person name="Podicherti R."/>
            <person name="Tsui H.-C.T."/>
            <person name="Winkler M.E."/>
        </authorList>
    </citation>
    <scope>NUCLEOTIDE SEQUENCE</scope>
</reference>
<dbReference type="SUPFAM" id="SSF51344">
    <property type="entry name" value="Epsilon subunit of F1F0-ATP synthase N-terminal domain"/>
    <property type="match status" value="1"/>
</dbReference>
<keyword evidence="6" id="KW-0139">CF(1)</keyword>
<keyword evidence="3" id="KW-0813">Transport</keyword>
<proteinExistence type="inferred from homology"/>
<keyword evidence="5" id="KW-0472">Membrane</keyword>